<proteinExistence type="inferred from homology"/>
<evidence type="ECO:0000313" key="4">
    <source>
        <dbReference type="EMBL" id="MFC4013850.1"/>
    </source>
</evidence>
<dbReference type="InterPro" id="IPR017972">
    <property type="entry name" value="Cyt_P450_CS"/>
</dbReference>
<gene>
    <name evidence="4" type="ORF">ACFOY2_41950</name>
</gene>
<comment type="similarity">
    <text evidence="1 2">Belongs to the cytochrome P450 family.</text>
</comment>
<feature type="region of interest" description="Disordered" evidence="3">
    <location>
        <begin position="1"/>
        <end position="21"/>
    </location>
</feature>
<comment type="caution">
    <text evidence="4">The sequence shown here is derived from an EMBL/GenBank/DDBJ whole genome shotgun (WGS) entry which is preliminary data.</text>
</comment>
<dbReference type="Proteomes" id="UP001595851">
    <property type="component" value="Unassembled WGS sequence"/>
</dbReference>
<dbReference type="PANTHER" id="PTHR46696">
    <property type="entry name" value="P450, PUTATIVE (EUROFUNG)-RELATED"/>
    <property type="match status" value="1"/>
</dbReference>
<evidence type="ECO:0000313" key="5">
    <source>
        <dbReference type="Proteomes" id="UP001595851"/>
    </source>
</evidence>
<dbReference type="RefSeq" id="WP_379533704.1">
    <property type="nucleotide sequence ID" value="NZ_JBHSBI010000030.1"/>
</dbReference>
<protein>
    <submittedName>
        <fullName evidence="4">Cytochrome P450</fullName>
        <ecNumber evidence="4">1.14.-.-</ecNumber>
    </submittedName>
</protein>
<dbReference type="InterPro" id="IPR036396">
    <property type="entry name" value="Cyt_P450_sf"/>
</dbReference>
<dbReference type="EMBL" id="JBHSBI010000030">
    <property type="protein sequence ID" value="MFC4013850.1"/>
    <property type="molecule type" value="Genomic_DNA"/>
</dbReference>
<dbReference type="SUPFAM" id="SSF48264">
    <property type="entry name" value="Cytochrome P450"/>
    <property type="match status" value="1"/>
</dbReference>
<dbReference type="PRINTS" id="PR00385">
    <property type="entry name" value="P450"/>
</dbReference>
<accession>A0ABV8GIT4</accession>
<dbReference type="PROSITE" id="PS00086">
    <property type="entry name" value="CYTOCHROME_P450"/>
    <property type="match status" value="1"/>
</dbReference>
<evidence type="ECO:0000256" key="1">
    <source>
        <dbReference type="ARBA" id="ARBA00010617"/>
    </source>
</evidence>
<keyword evidence="2" id="KW-0503">Monooxygenase</keyword>
<evidence type="ECO:0000256" key="2">
    <source>
        <dbReference type="RuleBase" id="RU000461"/>
    </source>
</evidence>
<dbReference type="EC" id="1.14.-.-" evidence="4"/>
<name>A0ABV8GIT4_9ACTN</name>
<evidence type="ECO:0000256" key="3">
    <source>
        <dbReference type="SAM" id="MobiDB-lite"/>
    </source>
</evidence>
<keyword evidence="2" id="KW-0349">Heme</keyword>
<keyword evidence="2 4" id="KW-0560">Oxidoreductase</keyword>
<dbReference type="InterPro" id="IPR001128">
    <property type="entry name" value="Cyt_P450"/>
</dbReference>
<dbReference type="Gene3D" id="1.10.630.10">
    <property type="entry name" value="Cytochrome P450"/>
    <property type="match status" value="1"/>
</dbReference>
<reference evidence="5" key="1">
    <citation type="journal article" date="2019" name="Int. J. Syst. Evol. Microbiol.">
        <title>The Global Catalogue of Microorganisms (GCM) 10K type strain sequencing project: providing services to taxonomists for standard genome sequencing and annotation.</title>
        <authorList>
            <consortium name="The Broad Institute Genomics Platform"/>
            <consortium name="The Broad Institute Genome Sequencing Center for Infectious Disease"/>
            <person name="Wu L."/>
            <person name="Ma J."/>
        </authorList>
    </citation>
    <scope>NUCLEOTIDE SEQUENCE [LARGE SCALE GENOMIC DNA]</scope>
    <source>
        <strain evidence="5">TBRC 1276</strain>
    </source>
</reference>
<organism evidence="4 5">
    <name type="scientific">Nonomuraea purpurea</name>
    <dbReference type="NCBI Taxonomy" id="1849276"/>
    <lineage>
        <taxon>Bacteria</taxon>
        <taxon>Bacillati</taxon>
        <taxon>Actinomycetota</taxon>
        <taxon>Actinomycetes</taxon>
        <taxon>Streptosporangiales</taxon>
        <taxon>Streptosporangiaceae</taxon>
        <taxon>Nonomuraea</taxon>
    </lineage>
</organism>
<keyword evidence="2" id="KW-0408">Iron</keyword>
<dbReference type="GO" id="GO:0016491">
    <property type="term" value="F:oxidoreductase activity"/>
    <property type="evidence" value="ECO:0007669"/>
    <property type="project" value="UniProtKB-KW"/>
</dbReference>
<sequence>MTDPTPAAASFPLDRPNPFDPSVELGRLREEEPVSRLAYPDGHVGWLVTSHSLIRAVLADERFSSRAEIKHTPVARASMSDEPRPAPPGFFVANDPPEHTRYRHLLTGQFTVRRMRELTPLIQQFTHTCLEEMAWQGPPMDLVQAFALPLPSLVICELLGVPYEDRAEFQRHSASLARVGASHEETVAAYTALTSFMRELVLAKRARPADDLISGLTGSDLTDEELTNIGFMLLGAGHETTANMIALGTFALLSNPDQIAVMRKEPERAVEELLRYLSVVPFTVRTALEDVELAGRHIKAGESVTVSIAAGNRDPERFADPDTLDLLRSASSQIAFGHGIHQCLGQQLARIEMQIAYPALFDRFPSLRLDVPSEEVPLRADMLIHGVHRLPVTWDI</sequence>
<dbReference type="PANTHER" id="PTHR46696:SF1">
    <property type="entry name" value="CYTOCHROME P450 YJIB-RELATED"/>
    <property type="match status" value="1"/>
</dbReference>
<dbReference type="InterPro" id="IPR002397">
    <property type="entry name" value="Cyt_P450_B"/>
</dbReference>
<dbReference type="PRINTS" id="PR00359">
    <property type="entry name" value="BP450"/>
</dbReference>
<keyword evidence="2" id="KW-0479">Metal-binding</keyword>
<keyword evidence="5" id="KW-1185">Reference proteome</keyword>
<dbReference type="CDD" id="cd11030">
    <property type="entry name" value="CYP105-like"/>
    <property type="match status" value="1"/>
</dbReference>
<dbReference type="Pfam" id="PF00067">
    <property type="entry name" value="p450"/>
    <property type="match status" value="1"/>
</dbReference>